<keyword evidence="1 2" id="KW-0344">Guanine-nucleotide releasing factor</keyword>
<dbReference type="Pfam" id="PF00618">
    <property type="entry name" value="RasGEF_N"/>
    <property type="match status" value="1"/>
</dbReference>
<dbReference type="Proteomes" id="UP001218218">
    <property type="component" value="Unassembled WGS sequence"/>
</dbReference>
<dbReference type="InterPro" id="IPR000651">
    <property type="entry name" value="Ras-like_Gua-exchang_fac_N"/>
</dbReference>
<dbReference type="Pfam" id="PF00617">
    <property type="entry name" value="RasGEF"/>
    <property type="match status" value="1"/>
</dbReference>
<dbReference type="SMART" id="SM00147">
    <property type="entry name" value="RasGEF"/>
    <property type="match status" value="1"/>
</dbReference>
<reference evidence="6" key="1">
    <citation type="submission" date="2023-03" db="EMBL/GenBank/DDBJ databases">
        <title>Massive genome expansion in bonnet fungi (Mycena s.s.) driven by repeated elements and novel gene families across ecological guilds.</title>
        <authorList>
            <consortium name="Lawrence Berkeley National Laboratory"/>
            <person name="Harder C.B."/>
            <person name="Miyauchi S."/>
            <person name="Viragh M."/>
            <person name="Kuo A."/>
            <person name="Thoen E."/>
            <person name="Andreopoulos B."/>
            <person name="Lu D."/>
            <person name="Skrede I."/>
            <person name="Drula E."/>
            <person name="Henrissat B."/>
            <person name="Morin E."/>
            <person name="Kohler A."/>
            <person name="Barry K."/>
            <person name="LaButti K."/>
            <person name="Morin E."/>
            <person name="Salamov A."/>
            <person name="Lipzen A."/>
            <person name="Mereny Z."/>
            <person name="Hegedus B."/>
            <person name="Baldrian P."/>
            <person name="Stursova M."/>
            <person name="Weitz H."/>
            <person name="Taylor A."/>
            <person name="Grigoriev I.V."/>
            <person name="Nagy L.G."/>
            <person name="Martin F."/>
            <person name="Kauserud H."/>
        </authorList>
    </citation>
    <scope>NUCLEOTIDE SEQUENCE</scope>
    <source>
        <strain evidence="6">CBHHK002</strain>
    </source>
</reference>
<dbReference type="PANTHER" id="PTHR23113">
    <property type="entry name" value="GUANINE NUCLEOTIDE EXCHANGE FACTOR"/>
    <property type="match status" value="1"/>
</dbReference>
<feature type="region of interest" description="Disordered" evidence="3">
    <location>
        <begin position="107"/>
        <end position="150"/>
    </location>
</feature>
<evidence type="ECO:0000256" key="1">
    <source>
        <dbReference type="ARBA" id="ARBA00022658"/>
    </source>
</evidence>
<dbReference type="InterPro" id="IPR001895">
    <property type="entry name" value="RASGEF_cat_dom"/>
</dbReference>
<evidence type="ECO:0000256" key="2">
    <source>
        <dbReference type="PROSITE-ProRule" id="PRU00168"/>
    </source>
</evidence>
<proteinExistence type="predicted"/>
<sequence>MPPDDDKRGWFPSNYVVVISDEEAELAFSGFDLDRPETDVADMEFGRLQGRELANAVPSPRIADFWIPEVSSDGRIYYVNTKTGQHAQDIPDEGNVDMDIDIKSALGRGKGRAESSSPSGSRSYPSNGHEAYPPIGDMIVSPDSPSFEEEHLDVSPPVYEEVETNAGSSAQTIVRPTRTTSMGRLAWDMPPPPESPPQSYQQATYSRPTEIITDPEGTVSAGTLPALVERLTTHERADQTFIKSFLMTFKSFTTVDGLFDLLVQRFWIQPPPKTTAAEREEWRRSKQHVIQVRVLNTLRYLVVDDDVLEKADLGILDRMKEFIAMEEVARFPAAKQLWTLIERARQGDSLIKMVAATQGAPPSPLVPRSNKKLQILDIEPLELARQLTIMESRLYQRIRPVDCLQRIWGQQTENTNNITVFIQTSEKIPIWVAESILSEDDSRRRARMIGHFISVADHCRNLKNFSAMARITFGLSTLVGRLTRTWAQVNPRSITQFSACRTAFSDYRSLMNSVIPPCVPFLEVSISSLPDNVPAQSEKESAGDTLDLINFEKRQKAADIVHDIKRWQAPFNLHVIPSIQAHIEHCLNSVSDTADTRERLDAISLELEPRGHEGEMMTRLLQESGFL</sequence>
<dbReference type="SMART" id="SM00229">
    <property type="entry name" value="RasGEFN"/>
    <property type="match status" value="1"/>
</dbReference>
<dbReference type="CDD" id="cd06224">
    <property type="entry name" value="REM"/>
    <property type="match status" value="1"/>
</dbReference>
<dbReference type="InterPro" id="IPR057827">
    <property type="entry name" value="WW_fungi"/>
</dbReference>
<feature type="domain" description="Ras-GEF" evidence="4">
    <location>
        <begin position="379"/>
        <end position="610"/>
    </location>
</feature>
<evidence type="ECO:0000313" key="7">
    <source>
        <dbReference type="Proteomes" id="UP001218218"/>
    </source>
</evidence>
<accession>A0AAD7AS90</accession>
<evidence type="ECO:0000259" key="5">
    <source>
        <dbReference type="PROSITE" id="PS50212"/>
    </source>
</evidence>
<evidence type="ECO:0000259" key="4">
    <source>
        <dbReference type="PROSITE" id="PS50009"/>
    </source>
</evidence>
<feature type="compositionally biased region" description="Low complexity" evidence="3">
    <location>
        <begin position="115"/>
        <end position="126"/>
    </location>
</feature>
<dbReference type="GO" id="GO:0007265">
    <property type="term" value="P:Ras protein signal transduction"/>
    <property type="evidence" value="ECO:0007669"/>
    <property type="project" value="TreeGrafter"/>
</dbReference>
<dbReference type="PANTHER" id="PTHR23113:SF368">
    <property type="entry name" value="CELL DIVISION CONTROL PROTEIN 25"/>
    <property type="match status" value="1"/>
</dbReference>
<evidence type="ECO:0000313" key="6">
    <source>
        <dbReference type="EMBL" id="KAJ7366610.1"/>
    </source>
</evidence>
<keyword evidence="7" id="KW-1185">Reference proteome</keyword>
<dbReference type="Gene3D" id="1.20.870.10">
    <property type="entry name" value="Son of sevenless (SoS) protein Chain: S domain 1"/>
    <property type="match status" value="1"/>
</dbReference>
<evidence type="ECO:0000256" key="3">
    <source>
        <dbReference type="SAM" id="MobiDB-lite"/>
    </source>
</evidence>
<dbReference type="InterPro" id="IPR036964">
    <property type="entry name" value="RASGEF_cat_dom_sf"/>
</dbReference>
<feature type="domain" description="N-terminal Ras-GEF" evidence="5">
    <location>
        <begin position="215"/>
        <end position="345"/>
    </location>
</feature>
<organism evidence="6 7">
    <name type="scientific">Mycena albidolilacea</name>
    <dbReference type="NCBI Taxonomy" id="1033008"/>
    <lineage>
        <taxon>Eukaryota</taxon>
        <taxon>Fungi</taxon>
        <taxon>Dikarya</taxon>
        <taxon>Basidiomycota</taxon>
        <taxon>Agaricomycotina</taxon>
        <taxon>Agaricomycetes</taxon>
        <taxon>Agaricomycetidae</taxon>
        <taxon>Agaricales</taxon>
        <taxon>Marasmiineae</taxon>
        <taxon>Mycenaceae</taxon>
        <taxon>Mycena</taxon>
    </lineage>
</organism>
<dbReference type="EMBL" id="JARIHO010000002">
    <property type="protein sequence ID" value="KAJ7366610.1"/>
    <property type="molecule type" value="Genomic_DNA"/>
</dbReference>
<dbReference type="SUPFAM" id="SSF48366">
    <property type="entry name" value="Ras GEF"/>
    <property type="match status" value="1"/>
</dbReference>
<dbReference type="InterPro" id="IPR023578">
    <property type="entry name" value="Ras_GEF_dom_sf"/>
</dbReference>
<dbReference type="GO" id="GO:0005085">
    <property type="term" value="F:guanyl-nucleotide exchange factor activity"/>
    <property type="evidence" value="ECO:0007669"/>
    <property type="project" value="UniProtKB-KW"/>
</dbReference>
<dbReference type="PROSITE" id="PS50212">
    <property type="entry name" value="RASGEF_NTER"/>
    <property type="match status" value="1"/>
</dbReference>
<comment type="caution">
    <text evidence="6">The sequence shown here is derived from an EMBL/GenBank/DDBJ whole genome shotgun (WGS) entry which is preliminary data.</text>
</comment>
<dbReference type="Pfam" id="PF23518">
    <property type="entry name" value="WW_2"/>
    <property type="match status" value="1"/>
</dbReference>
<dbReference type="PROSITE" id="PS50009">
    <property type="entry name" value="RASGEF_CAT"/>
    <property type="match status" value="1"/>
</dbReference>
<dbReference type="Gene3D" id="1.10.840.10">
    <property type="entry name" value="Ras guanine-nucleotide exchange factors catalytic domain"/>
    <property type="match status" value="1"/>
</dbReference>
<dbReference type="InterPro" id="IPR008937">
    <property type="entry name" value="Ras-like_GEF"/>
</dbReference>
<dbReference type="GO" id="GO:0005886">
    <property type="term" value="C:plasma membrane"/>
    <property type="evidence" value="ECO:0007669"/>
    <property type="project" value="TreeGrafter"/>
</dbReference>
<name>A0AAD7AS90_9AGAR</name>
<dbReference type="AlphaFoldDB" id="A0AAD7AS90"/>
<gene>
    <name evidence="6" type="ORF">DFH08DRAFT_834937</name>
</gene>
<protein>
    <submittedName>
        <fullName evidence="6">Ras guanine nucleotide exchange factor domain-containing protein</fullName>
    </submittedName>
</protein>